<dbReference type="PANTHER" id="PTHR13479">
    <property type="entry name" value="30S RIBOSOMAL PROTEIN S18"/>
    <property type="match status" value="1"/>
</dbReference>
<dbReference type="FunFam" id="4.10.640.10:FF:000013">
    <property type="entry name" value="37S ribosomal protein S18"/>
    <property type="match status" value="1"/>
</dbReference>
<dbReference type="AlphaFoldDB" id="A0A9Q9EMT4"/>
<keyword evidence="3" id="KW-0687">Ribonucleoprotein</keyword>
<feature type="compositionally biased region" description="Low complexity" evidence="5">
    <location>
        <begin position="54"/>
        <end position="84"/>
    </location>
</feature>
<evidence type="ECO:0000256" key="5">
    <source>
        <dbReference type="SAM" id="MobiDB-lite"/>
    </source>
</evidence>
<dbReference type="GO" id="GO:0003735">
    <property type="term" value="F:structural constituent of ribosome"/>
    <property type="evidence" value="ECO:0007669"/>
    <property type="project" value="InterPro"/>
</dbReference>
<keyword evidence="2 6" id="KW-0689">Ribosomal protein</keyword>
<dbReference type="GO" id="GO:0070181">
    <property type="term" value="F:small ribosomal subunit rRNA binding"/>
    <property type="evidence" value="ECO:0007669"/>
    <property type="project" value="TreeGrafter"/>
</dbReference>
<dbReference type="Proteomes" id="UP001056384">
    <property type="component" value="Chromosome 8"/>
</dbReference>
<keyword evidence="7" id="KW-1185">Reference proteome</keyword>
<dbReference type="InterPro" id="IPR001648">
    <property type="entry name" value="Ribosomal_bS18"/>
</dbReference>
<dbReference type="Pfam" id="PF01084">
    <property type="entry name" value="Ribosomal_S18"/>
    <property type="match status" value="1"/>
</dbReference>
<dbReference type="SUPFAM" id="SSF46911">
    <property type="entry name" value="Ribosomal protein S18"/>
    <property type="match status" value="1"/>
</dbReference>
<dbReference type="PANTHER" id="PTHR13479:SF40">
    <property type="entry name" value="SMALL RIBOSOMAL SUBUNIT PROTEIN BS18M"/>
    <property type="match status" value="1"/>
</dbReference>
<dbReference type="GO" id="GO:0005763">
    <property type="term" value="C:mitochondrial small ribosomal subunit"/>
    <property type="evidence" value="ECO:0007669"/>
    <property type="project" value="TreeGrafter"/>
</dbReference>
<reference evidence="6" key="1">
    <citation type="submission" date="2022-06" db="EMBL/GenBank/DDBJ databases">
        <title>Complete genome sequences of two strains of the flax pathogen Septoria linicola.</title>
        <authorList>
            <person name="Lapalu N."/>
            <person name="Simon A."/>
            <person name="Demenou B."/>
            <person name="Paumier D."/>
            <person name="Guillot M.-P."/>
            <person name="Gout L."/>
            <person name="Valade R."/>
        </authorList>
    </citation>
    <scope>NUCLEOTIDE SEQUENCE</scope>
    <source>
        <strain evidence="6">SE15195</strain>
    </source>
</reference>
<protein>
    <recommendedName>
        <fullName evidence="4">Small ribosomal subunit protein bS18m</fullName>
    </recommendedName>
</protein>
<evidence type="ECO:0000256" key="4">
    <source>
        <dbReference type="ARBA" id="ARBA00035264"/>
    </source>
</evidence>
<feature type="region of interest" description="Disordered" evidence="5">
    <location>
        <begin position="42"/>
        <end position="86"/>
    </location>
</feature>
<evidence type="ECO:0000313" key="7">
    <source>
        <dbReference type="Proteomes" id="UP001056384"/>
    </source>
</evidence>
<sequence>MSLESAFRRLTVRSCQQCRRQLSTSPATRQQQSNATAAFADLFQNGDNSPNSQTTTAAPSRPTTSTPTAPFPAAAGAASPTESPGWSLARQAVEAASASRRQHIQRQMALDTERGWNRADLERQAVHRRWKAGDVYAPHDLTGIEMAKWKKMRRRPKPKFDVVDQLHLKPKDMYKNFSVMSEYMTDMGRIRHSNETNLRPVNQRRMAKAIRRAIGVGVLMPSTHRHPEILRMEMGGRRSF</sequence>
<dbReference type="OrthoDB" id="21463at2759"/>
<evidence type="ECO:0000256" key="1">
    <source>
        <dbReference type="ARBA" id="ARBA00005589"/>
    </source>
</evidence>
<accession>A0A9Q9EMT4</accession>
<name>A0A9Q9EMT4_9PEZI</name>
<dbReference type="GO" id="GO:0032543">
    <property type="term" value="P:mitochondrial translation"/>
    <property type="evidence" value="ECO:0007669"/>
    <property type="project" value="TreeGrafter"/>
</dbReference>
<comment type="similarity">
    <text evidence="1">Belongs to the bacterial ribosomal protein bS18 family.</text>
</comment>
<gene>
    <name evidence="6" type="ORF">Slin15195_G091330</name>
</gene>
<dbReference type="Gene3D" id="4.10.640.10">
    <property type="entry name" value="Ribosomal protein S18"/>
    <property type="match status" value="1"/>
</dbReference>
<evidence type="ECO:0000256" key="2">
    <source>
        <dbReference type="ARBA" id="ARBA00022980"/>
    </source>
</evidence>
<evidence type="ECO:0000256" key="3">
    <source>
        <dbReference type="ARBA" id="ARBA00023274"/>
    </source>
</evidence>
<dbReference type="InterPro" id="IPR036870">
    <property type="entry name" value="Ribosomal_bS18_sf"/>
</dbReference>
<proteinExistence type="inferred from homology"/>
<evidence type="ECO:0000313" key="6">
    <source>
        <dbReference type="EMBL" id="USW55814.1"/>
    </source>
</evidence>
<organism evidence="6 7">
    <name type="scientific">Septoria linicola</name>
    <dbReference type="NCBI Taxonomy" id="215465"/>
    <lineage>
        <taxon>Eukaryota</taxon>
        <taxon>Fungi</taxon>
        <taxon>Dikarya</taxon>
        <taxon>Ascomycota</taxon>
        <taxon>Pezizomycotina</taxon>
        <taxon>Dothideomycetes</taxon>
        <taxon>Dothideomycetidae</taxon>
        <taxon>Mycosphaerellales</taxon>
        <taxon>Mycosphaerellaceae</taxon>
        <taxon>Septoria</taxon>
    </lineage>
</organism>
<dbReference type="EMBL" id="CP099425">
    <property type="protein sequence ID" value="USW55814.1"/>
    <property type="molecule type" value="Genomic_DNA"/>
</dbReference>